<comment type="similarity">
    <text evidence="2">Belongs to the class-A beta-lactamase family.</text>
</comment>
<feature type="signal peptide" evidence="4">
    <location>
        <begin position="1"/>
        <end position="20"/>
    </location>
</feature>
<evidence type="ECO:0000256" key="3">
    <source>
        <dbReference type="ARBA" id="ARBA00012865"/>
    </source>
</evidence>
<dbReference type="GO" id="GO:0008800">
    <property type="term" value="F:beta-lactamase activity"/>
    <property type="evidence" value="ECO:0007669"/>
    <property type="project" value="UniProtKB-EC"/>
</dbReference>
<dbReference type="AlphaFoldDB" id="A0AAU7XCE9"/>
<dbReference type="EC" id="3.5.2.6" evidence="3"/>
<dbReference type="Gene3D" id="3.40.710.10">
    <property type="entry name" value="DD-peptidase/beta-lactamase superfamily"/>
    <property type="match status" value="1"/>
</dbReference>
<evidence type="ECO:0000256" key="4">
    <source>
        <dbReference type="SAM" id="SignalP"/>
    </source>
</evidence>
<dbReference type="GO" id="GO:0030655">
    <property type="term" value="P:beta-lactam antibiotic catabolic process"/>
    <property type="evidence" value="ECO:0007669"/>
    <property type="project" value="InterPro"/>
</dbReference>
<dbReference type="NCBIfam" id="NF033103">
    <property type="entry name" value="bla_class_A"/>
    <property type="match status" value="1"/>
</dbReference>
<dbReference type="RefSeq" id="WP_407050358.1">
    <property type="nucleotide sequence ID" value="NZ_CP158568.1"/>
</dbReference>
<comment type="catalytic activity">
    <reaction evidence="1">
        <text>a beta-lactam + H2O = a substituted beta-amino acid</text>
        <dbReference type="Rhea" id="RHEA:20401"/>
        <dbReference type="ChEBI" id="CHEBI:15377"/>
        <dbReference type="ChEBI" id="CHEBI:35627"/>
        <dbReference type="ChEBI" id="CHEBI:140347"/>
        <dbReference type="EC" id="3.5.2.6"/>
    </reaction>
</comment>
<reference evidence="6" key="1">
    <citation type="submission" date="2024-06" db="EMBL/GenBank/DDBJ databases">
        <title>Methylostella associata gen. nov., sp. nov., a novel Ancalomicrobiaceae-affiliated facultatively methylotrophic bacteria that feed on methanotrophs of the genus Methylococcus.</title>
        <authorList>
            <person name="Saltykova V."/>
            <person name="Danilova O.V."/>
            <person name="Oshkin I.Y."/>
            <person name="Belova S.E."/>
            <person name="Pimenov N.V."/>
            <person name="Dedysh S.N."/>
        </authorList>
    </citation>
    <scope>NUCLEOTIDE SEQUENCE</scope>
    <source>
        <strain evidence="6">S20</strain>
    </source>
</reference>
<dbReference type="GO" id="GO:0046677">
    <property type="term" value="P:response to antibiotic"/>
    <property type="evidence" value="ECO:0007669"/>
    <property type="project" value="InterPro"/>
</dbReference>
<dbReference type="PANTHER" id="PTHR35333:SF3">
    <property type="entry name" value="BETA-LACTAMASE-TYPE TRANSPEPTIDASE FOLD CONTAINING PROTEIN"/>
    <property type="match status" value="1"/>
</dbReference>
<name>A0AAU7XCE9_9HYPH</name>
<dbReference type="PRINTS" id="PR00118">
    <property type="entry name" value="BLACTAMASEA"/>
</dbReference>
<evidence type="ECO:0000256" key="2">
    <source>
        <dbReference type="ARBA" id="ARBA00009009"/>
    </source>
</evidence>
<dbReference type="InterPro" id="IPR045155">
    <property type="entry name" value="Beta-lactam_cat"/>
</dbReference>
<feature type="domain" description="Beta-lactamase class A catalytic" evidence="5">
    <location>
        <begin position="44"/>
        <end position="306"/>
    </location>
</feature>
<protein>
    <recommendedName>
        <fullName evidence="3">beta-lactamase</fullName>
        <ecNumber evidence="3">3.5.2.6</ecNumber>
    </recommendedName>
</protein>
<keyword evidence="6" id="KW-0378">Hydrolase</keyword>
<dbReference type="SUPFAM" id="SSF56601">
    <property type="entry name" value="beta-lactamase/transpeptidase-like"/>
    <property type="match status" value="1"/>
</dbReference>
<keyword evidence="4" id="KW-0732">Signal</keyword>
<dbReference type="PANTHER" id="PTHR35333">
    <property type="entry name" value="BETA-LACTAMASE"/>
    <property type="match status" value="1"/>
</dbReference>
<dbReference type="InterPro" id="IPR000871">
    <property type="entry name" value="Beta-lactam_class-A"/>
</dbReference>
<accession>A0AAU7XCE9</accession>
<evidence type="ECO:0000313" key="6">
    <source>
        <dbReference type="EMBL" id="XBY45268.1"/>
    </source>
</evidence>
<gene>
    <name evidence="6" type="primary">bla</name>
    <name evidence="6" type="ORF">ABS361_02980</name>
</gene>
<evidence type="ECO:0000256" key="1">
    <source>
        <dbReference type="ARBA" id="ARBA00001526"/>
    </source>
</evidence>
<sequence length="335" mass="35115">MRSFVLALLAVVAASAPAHADLDAAILDAKVKPLAEKTAGGRLGVGVLDVASGQTWYLDQSHLFPMQSVFKAPLGVAVMQAVDRHRLALEQPVTIARSDLAMQWSPIAKEFGTADKKVLTVKDLVKAAVSFSDNTAADVLMRLVGGPKAVTAALVDNGISGIRVDRYERELQPDVVGVPPYVAGDVIDQKEWEGLRAAMPVELKKASLKAYLEDDPRDTATPEGALAFLAALDKGALISPVSTAMLIRLMTDTPSGPNRIKAGLPQGATLAHKTGGGPDVEGVNSASNDIGIATLPGGRKVIIAVFLAGSTAPEAERDALFADVARAVVEAVRYR</sequence>
<proteinExistence type="inferred from homology"/>
<feature type="chain" id="PRO_5044020479" description="beta-lactamase" evidence="4">
    <location>
        <begin position="21"/>
        <end position="335"/>
    </location>
</feature>
<dbReference type="Pfam" id="PF13354">
    <property type="entry name" value="Beta-lactamase2"/>
    <property type="match status" value="1"/>
</dbReference>
<dbReference type="InterPro" id="IPR012338">
    <property type="entry name" value="Beta-lactam/transpept-like"/>
</dbReference>
<dbReference type="EMBL" id="CP158568">
    <property type="protein sequence ID" value="XBY45268.1"/>
    <property type="molecule type" value="Genomic_DNA"/>
</dbReference>
<organism evidence="6">
    <name type="scientific">Methyloraptor flagellatus</name>
    <dbReference type="NCBI Taxonomy" id="3162530"/>
    <lineage>
        <taxon>Bacteria</taxon>
        <taxon>Pseudomonadati</taxon>
        <taxon>Pseudomonadota</taxon>
        <taxon>Alphaproteobacteria</taxon>
        <taxon>Hyphomicrobiales</taxon>
        <taxon>Ancalomicrobiaceae</taxon>
        <taxon>Methyloraptor</taxon>
    </lineage>
</organism>
<dbReference type="KEGG" id="mflg:ABS361_02980"/>
<evidence type="ECO:0000259" key="5">
    <source>
        <dbReference type="Pfam" id="PF13354"/>
    </source>
</evidence>